<reference evidence="4 5" key="1">
    <citation type="submission" date="2018-04" db="EMBL/GenBank/DDBJ databases">
        <title>Chitinophaga fuyangensis sp. nov., isolated from soil in a chemical factory.</title>
        <authorList>
            <person name="Chen K."/>
        </authorList>
    </citation>
    <scope>NUCLEOTIDE SEQUENCE [LARGE SCALE GENOMIC DNA]</scope>
    <source>
        <strain evidence="4 5">LY-1</strain>
    </source>
</reference>
<name>A0A2T7BCF0_9BACT</name>
<dbReference type="GO" id="GO:0090313">
    <property type="term" value="P:regulation of protein targeting to membrane"/>
    <property type="evidence" value="ECO:0007669"/>
    <property type="project" value="TreeGrafter"/>
</dbReference>
<dbReference type="InterPro" id="IPR007844">
    <property type="entry name" value="AsmA"/>
</dbReference>
<evidence type="ECO:0000313" key="5">
    <source>
        <dbReference type="Proteomes" id="UP000244450"/>
    </source>
</evidence>
<dbReference type="InterPro" id="IPR052894">
    <property type="entry name" value="AsmA-related"/>
</dbReference>
<feature type="region of interest" description="Disordered" evidence="1">
    <location>
        <begin position="1016"/>
        <end position="1044"/>
    </location>
</feature>
<proteinExistence type="predicted"/>
<keyword evidence="2" id="KW-0472">Membrane</keyword>
<dbReference type="EMBL" id="QCYK01000003">
    <property type="protein sequence ID" value="PUZ22774.1"/>
    <property type="molecule type" value="Genomic_DNA"/>
</dbReference>
<dbReference type="RefSeq" id="WP_108688519.1">
    <property type="nucleotide sequence ID" value="NZ_QCYK01000003.1"/>
</dbReference>
<feature type="compositionally biased region" description="Acidic residues" evidence="1">
    <location>
        <begin position="1034"/>
        <end position="1044"/>
    </location>
</feature>
<organism evidence="4 5">
    <name type="scientific">Chitinophaga parva</name>
    <dbReference type="NCBI Taxonomy" id="2169414"/>
    <lineage>
        <taxon>Bacteria</taxon>
        <taxon>Pseudomonadati</taxon>
        <taxon>Bacteroidota</taxon>
        <taxon>Chitinophagia</taxon>
        <taxon>Chitinophagales</taxon>
        <taxon>Chitinophagaceae</taxon>
        <taxon>Chitinophaga</taxon>
    </lineage>
</organism>
<evidence type="ECO:0000259" key="3">
    <source>
        <dbReference type="Pfam" id="PF05170"/>
    </source>
</evidence>
<dbReference type="OrthoDB" id="596403at2"/>
<keyword evidence="2" id="KW-1133">Transmembrane helix</keyword>
<evidence type="ECO:0000256" key="1">
    <source>
        <dbReference type="SAM" id="MobiDB-lite"/>
    </source>
</evidence>
<sequence>MRKKPLFKALKIFVITVATIFALLFLLPILFPNTIANKIKAWTNKSITGDMNFSRARLSFFNHFPSLTLTLHDFTLKGAAPFKEDTLVAASEVALGVNLSSVFSGSIKIDKIFLTEGDIHVMVDSAGHPNYDIYKSAPASNNTPDNDSSSASLKIERIQIEHCNIIYDDRSLPLYIRARAVDYVGKGDLSKAQFDLQSAINIGSFDLSYGGTSYIQSKKLNGNLITKINTHSLDLIFEKNEIRINELPVQLTGTFGFLKNGYHMDFRLSSLESSLHAIFSALPPEYVTWLEHTDVEGFADVTASLSGSYIAATNMMPSLAFNMKVRDGMITNDKAPAPIKHAFLNLETRLPQLNMDSLYINVDSIFFNIDKDFFSAIIRVKGLRSPEVHMKMNTDIDLEKWNKAIGNKDFEVKGRLNARLQADGKYAKGVVYKGLQHKPDTVLTSIPVFDLKAAFRDGYFKFTSFPAAVNNISFNLAASCPDNDYAHTQVNVENINANLLTNYIRGFFRMHNAAAPVVDAQLAAVLHLADVQQFYKTDSLAMAGDLHMDLTTKGTYQPARRLFPVTKAHLTMNNGSVQTKYYAAPVEKINVDATMTNTAGTLRSMQVDLKPVAFEFEGQPFTLKADLNNFDDLRYNISSRGVIDLGRIYKVFAVKGYDLKGLIKTNLALSGTQRDATSGHYDRLHNSGTLVIHDVALSSELFPLPFVIKDGTFRFDQDKMWFDQFNASYGSSLINLNGYLNNVIAYALQDQKLQGNFTLKSNYLLVDEMMVNAPAPAGKAPENTVPTGAPGVVMVPANLDVTLDAAVKKIVFKGVNIDSFYGQLVIDSGRLQMNKTGFNIIGAPVEMEATYASLSPDKAMFDYHINAHEFDIKRAYNEIKIFHDLASSAASASGIVGLDYQLSGRLDKNMSPVYPSIKGGGVLSVKKVKMKGFRLFNAVSSATGKDEVKDPDLSKVEIRSTINNNIMTIARTRMKVAGFRPRFEGQVSLDGKLNLSGRLGLPPLGIIGIPFTVSGSQSAPKVKLRRERDSDKLEETEDGEDDNK</sequence>
<dbReference type="PANTHER" id="PTHR30441:SF8">
    <property type="entry name" value="DUF748 DOMAIN-CONTAINING PROTEIN"/>
    <property type="match status" value="1"/>
</dbReference>
<accession>A0A2T7BCF0</accession>
<dbReference type="PANTHER" id="PTHR30441">
    <property type="entry name" value="DUF748 DOMAIN-CONTAINING PROTEIN"/>
    <property type="match status" value="1"/>
</dbReference>
<gene>
    <name evidence="4" type="ORF">DCC81_20315</name>
</gene>
<protein>
    <recommendedName>
        <fullName evidence="3">AsmA domain-containing protein</fullName>
    </recommendedName>
</protein>
<dbReference type="AlphaFoldDB" id="A0A2T7BCF0"/>
<evidence type="ECO:0000256" key="2">
    <source>
        <dbReference type="SAM" id="Phobius"/>
    </source>
</evidence>
<comment type="caution">
    <text evidence="4">The sequence shown here is derived from an EMBL/GenBank/DDBJ whole genome shotgun (WGS) entry which is preliminary data.</text>
</comment>
<evidence type="ECO:0000313" key="4">
    <source>
        <dbReference type="EMBL" id="PUZ22774.1"/>
    </source>
</evidence>
<keyword evidence="2" id="KW-0812">Transmembrane</keyword>
<keyword evidence="5" id="KW-1185">Reference proteome</keyword>
<dbReference type="Proteomes" id="UP000244450">
    <property type="component" value="Unassembled WGS sequence"/>
</dbReference>
<dbReference type="GO" id="GO:0005886">
    <property type="term" value="C:plasma membrane"/>
    <property type="evidence" value="ECO:0007669"/>
    <property type="project" value="TreeGrafter"/>
</dbReference>
<dbReference type="Pfam" id="PF05170">
    <property type="entry name" value="AsmA"/>
    <property type="match status" value="1"/>
</dbReference>
<feature type="domain" description="AsmA" evidence="3">
    <location>
        <begin position="4"/>
        <end position="171"/>
    </location>
</feature>
<feature type="transmembrane region" description="Helical" evidence="2">
    <location>
        <begin position="12"/>
        <end position="31"/>
    </location>
</feature>